<proteinExistence type="predicted"/>
<organism evidence="2 3">
    <name type="scientific">Raoultibacter timonensis</name>
    <dbReference type="NCBI Taxonomy" id="1907662"/>
    <lineage>
        <taxon>Bacteria</taxon>
        <taxon>Bacillati</taxon>
        <taxon>Actinomycetota</taxon>
        <taxon>Coriobacteriia</taxon>
        <taxon>Eggerthellales</taxon>
        <taxon>Eggerthellaceae</taxon>
        <taxon>Raoultibacter</taxon>
    </lineage>
</organism>
<dbReference type="InterPro" id="IPR020945">
    <property type="entry name" value="DMSO/NO3_reduct_chaperone"/>
</dbReference>
<dbReference type="EMBL" id="AP025564">
    <property type="protein sequence ID" value="BDE95552.1"/>
    <property type="molecule type" value="Genomic_DNA"/>
</dbReference>
<dbReference type="Proteomes" id="UP001320544">
    <property type="component" value="Chromosome"/>
</dbReference>
<dbReference type="InterPro" id="IPR050289">
    <property type="entry name" value="TorD/DmsD_chaperones"/>
</dbReference>
<evidence type="ECO:0000313" key="2">
    <source>
        <dbReference type="EMBL" id="BDE95552.1"/>
    </source>
</evidence>
<reference evidence="2 3" key="1">
    <citation type="submission" date="2022-01" db="EMBL/GenBank/DDBJ databases">
        <title>Novel bile acid biosynthetic pathways are enriched in the microbiome of centenarians.</title>
        <authorList>
            <person name="Sato Y."/>
            <person name="Atarashi K."/>
            <person name="Plichta R.D."/>
            <person name="Arai Y."/>
            <person name="Sasajima S."/>
            <person name="Kearney M.S."/>
            <person name="Suda W."/>
            <person name="Takeshita K."/>
            <person name="Sasaki T."/>
            <person name="Okamoto S."/>
            <person name="Skelly N.A."/>
            <person name="Okamura Y."/>
            <person name="Vlamakis H."/>
            <person name="Li Y."/>
            <person name="Tanoue T."/>
            <person name="Takei H."/>
            <person name="Nittono H."/>
            <person name="Narushima S."/>
            <person name="Irie J."/>
            <person name="Itoh H."/>
            <person name="Moriya K."/>
            <person name="Sugiura Y."/>
            <person name="Suematsu M."/>
            <person name="Moritoki N."/>
            <person name="Shibata S."/>
            <person name="Littman R.D."/>
            <person name="Fischbach A.M."/>
            <person name="Uwamino Y."/>
            <person name="Inoue T."/>
            <person name="Honda A."/>
            <person name="Hattori M."/>
            <person name="Murai T."/>
            <person name="Xavier J.R."/>
            <person name="Hirose N."/>
            <person name="Honda K."/>
        </authorList>
    </citation>
    <scope>NUCLEOTIDE SEQUENCE [LARGE SCALE GENOMIC DNA]</scope>
    <source>
        <strain evidence="2 3">CE91-St30</strain>
    </source>
</reference>
<dbReference type="Pfam" id="PF02613">
    <property type="entry name" value="Nitrate_red_del"/>
    <property type="match status" value="1"/>
</dbReference>
<name>A0ABN6MC04_9ACTN</name>
<accession>A0ABN6MC04</accession>
<gene>
    <name evidence="2" type="ORF">CE91St30_08850</name>
</gene>
<keyword evidence="3" id="KW-1185">Reference proteome</keyword>
<keyword evidence="1" id="KW-0143">Chaperone</keyword>
<dbReference type="Gene3D" id="1.10.3480.10">
    <property type="entry name" value="TorD-like"/>
    <property type="match status" value="1"/>
</dbReference>
<dbReference type="PANTHER" id="PTHR34227">
    <property type="entry name" value="CHAPERONE PROTEIN YCDY"/>
    <property type="match status" value="1"/>
</dbReference>
<sequence>MKALNADAWLLLSETYGFIGNSLLKPMNQTPSIGLDPAFWDEFPAVFSGERVDAGLAKLRDYAVAAGELGEDGAIENASVEYTRLFIGPPAPAAPPWETMNRADGVTVGFGEATFAMRRLLRDAGLELKNENNQYEDHIGIELLYLSELCRRIADGEPGALDPTEVESFIEEHPLAWISALRGKVEAEYPHGYIAGMLELAEGVLIWQREAVAS</sequence>
<dbReference type="PANTHER" id="PTHR34227:SF1">
    <property type="entry name" value="DIMETHYL SULFOXIDE REDUCTASE CHAPERONE-RELATED"/>
    <property type="match status" value="1"/>
</dbReference>
<evidence type="ECO:0000256" key="1">
    <source>
        <dbReference type="ARBA" id="ARBA00023186"/>
    </source>
</evidence>
<dbReference type="RefSeq" id="WP_244411902.1">
    <property type="nucleotide sequence ID" value="NZ_AP025564.1"/>
</dbReference>
<evidence type="ECO:0000313" key="3">
    <source>
        <dbReference type="Proteomes" id="UP001320544"/>
    </source>
</evidence>
<dbReference type="SUPFAM" id="SSF89155">
    <property type="entry name" value="TorD-like"/>
    <property type="match status" value="1"/>
</dbReference>
<protein>
    <submittedName>
        <fullName evidence="2">Dehydrogenase</fullName>
    </submittedName>
</protein>
<dbReference type="InterPro" id="IPR036411">
    <property type="entry name" value="TorD-like_sf"/>
</dbReference>